<keyword evidence="1" id="KW-0732">Signal</keyword>
<keyword evidence="3" id="KW-1185">Reference proteome</keyword>
<feature type="chain" id="PRO_5037586813" evidence="1">
    <location>
        <begin position="19"/>
        <end position="246"/>
    </location>
</feature>
<dbReference type="RefSeq" id="WP_186880450.1">
    <property type="nucleotide sequence ID" value="NZ_JACOGG010000004.1"/>
</dbReference>
<dbReference type="Pfam" id="PF04338">
    <property type="entry name" value="DUF481"/>
    <property type="match status" value="1"/>
</dbReference>
<proteinExistence type="predicted"/>
<evidence type="ECO:0000313" key="3">
    <source>
        <dbReference type="Proteomes" id="UP000612361"/>
    </source>
</evidence>
<accession>A0A923I0M7</accession>
<sequence length="246" mass="26036">MLKSVFIISVFAAGATQAQTVTDGQWHGALSAGGSFANNNSTTQNLNFSADGSKATLQDKVSLYSLANYGSSTVNDVKTRTAQLLRAGGRYDYNLSPDAFAFGGAELETNKPQNINSRYALNAGAGYHVIRSKDTAFDVFAGIGYSGKRFAETVAPAPSSVNGAELLLGEEYSHQLSSTSAFKQRLVIYPGQSDMGLRSTLDMSLATVVANAWTLNLGANINYNSKPGAGFKTTSSLLTVGFGYKY</sequence>
<evidence type="ECO:0000313" key="2">
    <source>
        <dbReference type="EMBL" id="MBC3934847.1"/>
    </source>
</evidence>
<dbReference type="Proteomes" id="UP000612361">
    <property type="component" value="Unassembled WGS sequence"/>
</dbReference>
<dbReference type="EMBL" id="JACOGG010000004">
    <property type="protein sequence ID" value="MBC3934847.1"/>
    <property type="molecule type" value="Genomic_DNA"/>
</dbReference>
<name>A0A923I0M7_9BURK</name>
<feature type="signal peptide" evidence="1">
    <location>
        <begin position="1"/>
        <end position="18"/>
    </location>
</feature>
<evidence type="ECO:0000256" key="1">
    <source>
        <dbReference type="SAM" id="SignalP"/>
    </source>
</evidence>
<reference evidence="2" key="1">
    <citation type="submission" date="2020-08" db="EMBL/GenBank/DDBJ databases">
        <title>Novel species isolated from subtropical streams in China.</title>
        <authorList>
            <person name="Lu H."/>
        </authorList>
    </citation>
    <scope>NUCLEOTIDE SEQUENCE</scope>
    <source>
        <strain evidence="2">CY7W</strain>
    </source>
</reference>
<dbReference type="AlphaFoldDB" id="A0A923I0M7"/>
<organism evidence="2 3">
    <name type="scientific">Undibacterium rugosum</name>
    <dbReference type="NCBI Taxonomy" id="2762291"/>
    <lineage>
        <taxon>Bacteria</taxon>
        <taxon>Pseudomonadati</taxon>
        <taxon>Pseudomonadota</taxon>
        <taxon>Betaproteobacteria</taxon>
        <taxon>Burkholderiales</taxon>
        <taxon>Oxalobacteraceae</taxon>
        <taxon>Undibacterium</taxon>
    </lineage>
</organism>
<protein>
    <submittedName>
        <fullName evidence="2">DUF481 domain-containing protein</fullName>
    </submittedName>
</protein>
<comment type="caution">
    <text evidence="2">The sequence shown here is derived from an EMBL/GenBank/DDBJ whole genome shotgun (WGS) entry which is preliminary data.</text>
</comment>
<gene>
    <name evidence="2" type="ORF">H8K47_05690</name>
</gene>
<dbReference type="InterPro" id="IPR007433">
    <property type="entry name" value="DUF481"/>
</dbReference>